<gene>
    <name evidence="1" type="ORF">F8388_008248</name>
</gene>
<evidence type="ECO:0000313" key="2">
    <source>
        <dbReference type="Proteomes" id="UP000525078"/>
    </source>
</evidence>
<dbReference type="PANTHER" id="PTHR31972:SF54">
    <property type="entry name" value="KINESIN-LIKE PROTEIN (DUF868)"/>
    <property type="match status" value="1"/>
</dbReference>
<evidence type="ECO:0000313" key="1">
    <source>
        <dbReference type="EMBL" id="KAF4362364.1"/>
    </source>
</evidence>
<name>A0A7J6EVA9_CANSA</name>
<accession>A0A7J6EVA9</accession>
<dbReference type="AlphaFoldDB" id="A0A7J6EVA9"/>
<organism evidence="1 2">
    <name type="scientific">Cannabis sativa</name>
    <name type="common">Hemp</name>
    <name type="synonym">Marijuana</name>
    <dbReference type="NCBI Taxonomy" id="3483"/>
    <lineage>
        <taxon>Eukaryota</taxon>
        <taxon>Viridiplantae</taxon>
        <taxon>Streptophyta</taxon>
        <taxon>Embryophyta</taxon>
        <taxon>Tracheophyta</taxon>
        <taxon>Spermatophyta</taxon>
        <taxon>Magnoliopsida</taxon>
        <taxon>eudicotyledons</taxon>
        <taxon>Gunneridae</taxon>
        <taxon>Pentapetalae</taxon>
        <taxon>rosids</taxon>
        <taxon>fabids</taxon>
        <taxon>Rosales</taxon>
        <taxon>Cannabaceae</taxon>
        <taxon>Cannabis</taxon>
    </lineage>
</organism>
<dbReference type="Pfam" id="PF05910">
    <property type="entry name" value="DUF868"/>
    <property type="match status" value="1"/>
</dbReference>
<protein>
    <submittedName>
        <fullName evidence="1">Uncharacterized protein</fullName>
    </submittedName>
</protein>
<proteinExistence type="predicted"/>
<sequence length="309" mass="35298">MQDLSHKHICSLNPMHKSTPQSATTFVYQAKLAKILCNVCLTWCKRVTNHDLTIKIDKPSKENHYTCKIDLTNTQCWGKKGLKSFDIVEGTRVDIFWDFRQAKFSTSSSSSSSPEPCSDYYVALVHDNEAVLLLGDLKNDAYKRTRSRPCLDEATLLHKKENVCGKRLFCTKAMLKYGDKIRGEHDIVIENSLSGPGDPEMWISVEGTVVIRVMNLNWRFRGNETIMVNSVPLEIFWDVHDWLFSSPKTGHGIGLFIFKLGTLEEEANPNVITDFDSRYFCCNGSKHDHVDSPKSTSEFCHFLYAWKVE</sequence>
<reference evidence="1 2" key="1">
    <citation type="journal article" date="2020" name="bioRxiv">
        <title>Sequence and annotation of 42 cannabis genomes reveals extensive copy number variation in cannabinoid synthesis and pathogen resistance genes.</title>
        <authorList>
            <person name="Mckernan K.J."/>
            <person name="Helbert Y."/>
            <person name="Kane L.T."/>
            <person name="Ebling H."/>
            <person name="Zhang L."/>
            <person name="Liu B."/>
            <person name="Eaton Z."/>
            <person name="Mclaughlin S."/>
            <person name="Kingan S."/>
            <person name="Baybayan P."/>
            <person name="Concepcion G."/>
            <person name="Jordan M."/>
            <person name="Riva A."/>
            <person name="Barbazuk W."/>
            <person name="Harkins T."/>
        </authorList>
    </citation>
    <scope>NUCLEOTIDE SEQUENCE [LARGE SCALE GENOMIC DNA]</scope>
    <source>
        <strain evidence="2">cv. Jamaican Lion 4</strain>
        <tissue evidence="1">Leaf</tissue>
    </source>
</reference>
<comment type="caution">
    <text evidence="1">The sequence shown here is derived from an EMBL/GenBank/DDBJ whole genome shotgun (WGS) entry which is preliminary data.</text>
</comment>
<dbReference type="EMBL" id="JAATIP010000185">
    <property type="protein sequence ID" value="KAF4362364.1"/>
    <property type="molecule type" value="Genomic_DNA"/>
</dbReference>
<dbReference type="InterPro" id="IPR008586">
    <property type="entry name" value="DUF868_pln"/>
</dbReference>
<dbReference type="Proteomes" id="UP000525078">
    <property type="component" value="Unassembled WGS sequence"/>
</dbReference>
<dbReference type="PANTHER" id="PTHR31972">
    <property type="entry name" value="EXPRESSED PROTEIN"/>
    <property type="match status" value="1"/>
</dbReference>